<evidence type="ECO:0000313" key="10">
    <source>
        <dbReference type="Proteomes" id="UP000034681"/>
    </source>
</evidence>
<organism evidence="8 10">
    <name type="scientific">Prochlorothrix hollandica PCC 9006 = CALU 1027</name>
    <dbReference type="NCBI Taxonomy" id="317619"/>
    <lineage>
        <taxon>Bacteria</taxon>
        <taxon>Bacillati</taxon>
        <taxon>Cyanobacteriota</taxon>
        <taxon>Cyanophyceae</taxon>
        <taxon>Prochlorotrichales</taxon>
        <taxon>Prochlorotrichaceae</taxon>
        <taxon>Prochlorothrix</taxon>
    </lineage>
</organism>
<comment type="function">
    <text evidence="6 7">This protein binds to 23S rRNA in the presence of protein L20.</text>
</comment>
<dbReference type="AlphaFoldDB" id="A0A0M2PYK8"/>
<dbReference type="InterPro" id="IPR036164">
    <property type="entry name" value="bL21-like_sf"/>
</dbReference>
<dbReference type="EMBL" id="AJTX02000005">
    <property type="protein sequence ID" value="KKI99466.1"/>
    <property type="molecule type" value="Genomic_DNA"/>
</dbReference>
<dbReference type="GO" id="GO:0019843">
    <property type="term" value="F:rRNA binding"/>
    <property type="evidence" value="ECO:0007669"/>
    <property type="project" value="UniProtKB-UniRule"/>
</dbReference>
<dbReference type="Pfam" id="PF00829">
    <property type="entry name" value="Ribosomal_L21p"/>
    <property type="match status" value="1"/>
</dbReference>
<comment type="caution">
    <text evidence="8">The sequence shown here is derived from an EMBL/GenBank/DDBJ whole genome shotgun (WGS) entry which is preliminary data.</text>
</comment>
<dbReference type="PANTHER" id="PTHR21349:SF0">
    <property type="entry name" value="LARGE RIBOSOMAL SUBUNIT PROTEIN BL21M"/>
    <property type="match status" value="1"/>
</dbReference>
<evidence type="ECO:0000256" key="5">
    <source>
        <dbReference type="ARBA" id="ARBA00023274"/>
    </source>
</evidence>
<dbReference type="HAMAP" id="MF_01363">
    <property type="entry name" value="Ribosomal_bL21"/>
    <property type="match status" value="1"/>
</dbReference>
<protein>
    <recommendedName>
        <fullName evidence="6">Large ribosomal subunit protein bL21</fullName>
    </recommendedName>
</protein>
<dbReference type="InterPro" id="IPR028909">
    <property type="entry name" value="bL21-like"/>
</dbReference>
<evidence type="ECO:0000256" key="6">
    <source>
        <dbReference type="HAMAP-Rule" id="MF_01363"/>
    </source>
</evidence>
<evidence type="ECO:0000256" key="1">
    <source>
        <dbReference type="ARBA" id="ARBA00008563"/>
    </source>
</evidence>
<evidence type="ECO:0000256" key="7">
    <source>
        <dbReference type="RuleBase" id="RU000562"/>
    </source>
</evidence>
<evidence type="ECO:0000256" key="3">
    <source>
        <dbReference type="ARBA" id="ARBA00022884"/>
    </source>
</evidence>
<dbReference type="STRING" id="317619.GCA_000332315_03984"/>
<dbReference type="GO" id="GO:0005840">
    <property type="term" value="C:ribosome"/>
    <property type="evidence" value="ECO:0007669"/>
    <property type="project" value="UniProtKB-KW"/>
</dbReference>
<dbReference type="GO" id="GO:0003735">
    <property type="term" value="F:structural constituent of ribosome"/>
    <property type="evidence" value="ECO:0007669"/>
    <property type="project" value="InterPro"/>
</dbReference>
<dbReference type="InterPro" id="IPR018258">
    <property type="entry name" value="Ribosomal_bL21_CS"/>
</dbReference>
<dbReference type="NCBIfam" id="TIGR00061">
    <property type="entry name" value="L21"/>
    <property type="match status" value="1"/>
</dbReference>
<name>A0A0M2PYK8_PROHO</name>
<dbReference type="GO" id="GO:0005737">
    <property type="term" value="C:cytoplasm"/>
    <property type="evidence" value="ECO:0007669"/>
    <property type="project" value="UniProtKB-ARBA"/>
</dbReference>
<evidence type="ECO:0000256" key="4">
    <source>
        <dbReference type="ARBA" id="ARBA00022980"/>
    </source>
</evidence>
<dbReference type="eggNOG" id="COG0261">
    <property type="taxonomic scope" value="Bacteria"/>
</dbReference>
<sequence>MTTYAIVEASGKQFWVEPGRFYDLDRMGLEPDSSLVFDKVLLIQHNGETHVGQPYVEGATIDATVMSHLRGRKILVYKMRPKKKTRKRQGHRQDLTRVMIESIAVNGSALARNQGSDDLPVSEAEVD</sequence>
<keyword evidence="5 6" id="KW-0687">Ribonucleoprotein</keyword>
<reference evidence="8 10" key="1">
    <citation type="submission" date="2012-04" db="EMBL/GenBank/DDBJ databases">
        <authorList>
            <person name="Shanker A."/>
            <person name="Yadav P."/>
            <person name="Khan S."/>
            <person name="Sharma V."/>
        </authorList>
    </citation>
    <scope>NUCLEOTIDE SEQUENCE [LARGE SCALE GENOMIC DNA]</scope>
    <source>
        <strain evidence="8">CALU 1027</strain>
    </source>
</reference>
<evidence type="ECO:0000313" key="8">
    <source>
        <dbReference type="EMBL" id="KKI99466.1"/>
    </source>
</evidence>
<dbReference type="OrthoDB" id="9813334at2"/>
<dbReference type="GO" id="GO:0006412">
    <property type="term" value="P:translation"/>
    <property type="evidence" value="ECO:0007669"/>
    <property type="project" value="UniProtKB-UniRule"/>
</dbReference>
<keyword evidence="4 6" id="KW-0689">Ribosomal protein</keyword>
<dbReference type="Proteomes" id="UP000034681">
    <property type="component" value="Unassembled WGS sequence"/>
</dbReference>
<gene>
    <name evidence="6" type="primary">rplU</name>
    <name evidence="6" type="synonym">rpl21</name>
    <name evidence="9" type="ORF">PROH_03525</name>
    <name evidence="8" type="ORF">PROH_12760</name>
</gene>
<dbReference type="GO" id="GO:1990904">
    <property type="term" value="C:ribonucleoprotein complex"/>
    <property type="evidence" value="ECO:0007669"/>
    <property type="project" value="UniProtKB-KW"/>
</dbReference>
<proteinExistence type="inferred from homology"/>
<dbReference type="RefSeq" id="WP_017714135.1">
    <property type="nucleotide sequence ID" value="NZ_KB235941.1"/>
</dbReference>
<dbReference type="InterPro" id="IPR001787">
    <property type="entry name" value="Ribosomal_bL21"/>
</dbReference>
<comment type="subunit">
    <text evidence="6">Part of the 50S ribosomal subunit. Contacts protein L20.</text>
</comment>
<accession>A0A0M2PYK8</accession>
<dbReference type="PROSITE" id="PS01169">
    <property type="entry name" value="RIBOSOMAL_L21"/>
    <property type="match status" value="1"/>
</dbReference>
<keyword evidence="2 6" id="KW-0699">rRNA-binding</keyword>
<evidence type="ECO:0000313" key="9">
    <source>
        <dbReference type="EMBL" id="KKJ01419.1"/>
    </source>
</evidence>
<evidence type="ECO:0000256" key="2">
    <source>
        <dbReference type="ARBA" id="ARBA00022730"/>
    </source>
</evidence>
<dbReference type="SUPFAM" id="SSF141091">
    <property type="entry name" value="L21p-like"/>
    <property type="match status" value="1"/>
</dbReference>
<dbReference type="PANTHER" id="PTHR21349">
    <property type="entry name" value="50S RIBOSOMAL PROTEIN L21"/>
    <property type="match status" value="1"/>
</dbReference>
<keyword evidence="3 6" id="KW-0694">RNA-binding</keyword>
<comment type="similarity">
    <text evidence="1 6 7">Belongs to the bacterial ribosomal protein bL21 family.</text>
</comment>
<reference evidence="8 10" key="2">
    <citation type="submission" date="2015-04" db="EMBL/GenBank/DDBJ databases">
        <authorList>
            <person name="Syromyatnikov M.Y."/>
            <person name="Popov V.N."/>
        </authorList>
    </citation>
    <scope>NUCLEOTIDE SEQUENCE [LARGE SCALE GENOMIC DNA]</scope>
    <source>
        <strain evidence="8">CALU 1027</strain>
    </source>
</reference>
<keyword evidence="10" id="KW-1185">Reference proteome</keyword>
<dbReference type="EMBL" id="AJTX02000002">
    <property type="protein sequence ID" value="KKJ01419.1"/>
    <property type="molecule type" value="Genomic_DNA"/>
</dbReference>